<feature type="domain" description="Cation efflux protein transmembrane" evidence="15">
    <location>
        <begin position="254"/>
        <end position="422"/>
    </location>
</feature>
<dbReference type="GO" id="GO:0006882">
    <property type="term" value="P:intracellular zinc ion homeostasis"/>
    <property type="evidence" value="ECO:0007669"/>
    <property type="project" value="TreeGrafter"/>
</dbReference>
<keyword evidence="11" id="KW-0539">Nucleus</keyword>
<keyword evidence="7" id="KW-0864">Zinc transport</keyword>
<evidence type="ECO:0000256" key="12">
    <source>
        <dbReference type="ARBA" id="ARBA00048349"/>
    </source>
</evidence>
<feature type="transmembrane region" description="Helical" evidence="14">
    <location>
        <begin position="365"/>
        <end position="389"/>
    </location>
</feature>
<comment type="subcellular location">
    <subcellularLocation>
        <location evidence="2">Membrane</location>
        <topology evidence="2">Multi-pass membrane protein</topology>
    </subcellularLocation>
    <subcellularLocation>
        <location evidence="1">Nucleus</location>
    </subcellularLocation>
</comment>
<evidence type="ECO:0000256" key="1">
    <source>
        <dbReference type="ARBA" id="ARBA00004123"/>
    </source>
</evidence>
<accession>A0A922SKQ6</accession>
<keyword evidence="13" id="KW-0175">Coiled coil</keyword>
<organism evidence="16 17">
    <name type="scientific">Spodoptera exigua</name>
    <name type="common">Beet armyworm</name>
    <name type="synonym">Noctua fulgens</name>
    <dbReference type="NCBI Taxonomy" id="7107"/>
    <lineage>
        <taxon>Eukaryota</taxon>
        <taxon>Metazoa</taxon>
        <taxon>Ecdysozoa</taxon>
        <taxon>Arthropoda</taxon>
        <taxon>Hexapoda</taxon>
        <taxon>Insecta</taxon>
        <taxon>Pterygota</taxon>
        <taxon>Neoptera</taxon>
        <taxon>Endopterygota</taxon>
        <taxon>Lepidoptera</taxon>
        <taxon>Glossata</taxon>
        <taxon>Ditrysia</taxon>
        <taxon>Noctuoidea</taxon>
        <taxon>Noctuidae</taxon>
        <taxon>Amphipyrinae</taxon>
        <taxon>Spodoptera</taxon>
    </lineage>
</organism>
<keyword evidence="5 14" id="KW-0812">Transmembrane</keyword>
<evidence type="ECO:0000313" key="17">
    <source>
        <dbReference type="Proteomes" id="UP000814243"/>
    </source>
</evidence>
<dbReference type="InterPro" id="IPR009061">
    <property type="entry name" value="DNA-bd_dom_put_sf"/>
</dbReference>
<keyword evidence="6" id="KW-0862">Zinc</keyword>
<dbReference type="GO" id="GO:0006829">
    <property type="term" value="P:zinc ion transport"/>
    <property type="evidence" value="ECO:0007669"/>
    <property type="project" value="UniProtKB-KW"/>
</dbReference>
<evidence type="ECO:0000256" key="11">
    <source>
        <dbReference type="ARBA" id="ARBA00023242"/>
    </source>
</evidence>
<comment type="caution">
    <text evidence="16">The sequence shown here is derived from an EMBL/GenBank/DDBJ whole genome shotgun (WGS) entry which is preliminary data.</text>
</comment>
<protein>
    <recommendedName>
        <fullName evidence="15">Cation efflux protein transmembrane domain-containing protein</fullName>
    </recommendedName>
</protein>
<dbReference type="SUPFAM" id="SSF46955">
    <property type="entry name" value="Putative DNA-binding domain"/>
    <property type="match status" value="1"/>
</dbReference>
<dbReference type="InterPro" id="IPR037129">
    <property type="entry name" value="XPA_sf"/>
</dbReference>
<dbReference type="GO" id="GO:0005634">
    <property type="term" value="C:nucleus"/>
    <property type="evidence" value="ECO:0007669"/>
    <property type="project" value="UniProtKB-SubCell"/>
</dbReference>
<dbReference type="GO" id="GO:0008324">
    <property type="term" value="F:monoatomic cation transmembrane transporter activity"/>
    <property type="evidence" value="ECO:0007669"/>
    <property type="project" value="InterPro"/>
</dbReference>
<keyword evidence="3" id="KW-0813">Transport</keyword>
<feature type="transmembrane region" description="Helical" evidence="14">
    <location>
        <begin position="401"/>
        <end position="423"/>
    </location>
</feature>
<evidence type="ECO:0000256" key="13">
    <source>
        <dbReference type="SAM" id="Coils"/>
    </source>
</evidence>
<reference evidence="16" key="1">
    <citation type="journal article" date="2021" name="G3 (Bethesda)">
        <title>Genome and transcriptome analysis of the beet armyworm Spodoptera exigua reveals targets for pest control. .</title>
        <authorList>
            <person name="Simon S."/>
            <person name="Breeschoten T."/>
            <person name="Jansen H.J."/>
            <person name="Dirks R.P."/>
            <person name="Schranz M.E."/>
            <person name="Ros V.I.D."/>
        </authorList>
    </citation>
    <scope>NUCLEOTIDE SEQUENCE</scope>
    <source>
        <strain evidence="16">TB_SE_WUR_2020</strain>
    </source>
</reference>
<evidence type="ECO:0000256" key="2">
    <source>
        <dbReference type="ARBA" id="ARBA00004141"/>
    </source>
</evidence>
<dbReference type="GO" id="GO:0015297">
    <property type="term" value="F:antiporter activity"/>
    <property type="evidence" value="ECO:0007669"/>
    <property type="project" value="UniProtKB-KW"/>
</dbReference>
<dbReference type="Gene3D" id="1.20.1510.10">
    <property type="entry name" value="Cation efflux protein transmembrane domain"/>
    <property type="match status" value="1"/>
</dbReference>
<dbReference type="PANTHER" id="PTHR13414">
    <property type="entry name" value="HUEL-CATION TRANSPORTER"/>
    <property type="match status" value="1"/>
</dbReference>
<gene>
    <name evidence="16" type="ORF">HF086_015122</name>
</gene>
<evidence type="ECO:0000259" key="15">
    <source>
        <dbReference type="Pfam" id="PF01545"/>
    </source>
</evidence>
<dbReference type="InterPro" id="IPR058533">
    <property type="entry name" value="Cation_efflux_TM"/>
</dbReference>
<sequence>MLPSVAAKCFYRKLSRHSIEIKNLHSLCFGAPRIFRRDIIREGKELWRYVHSSAYLLDKTKSKNVPESDKVVAANENVNKVIKQSPTGDIIVKTETDAHKVVTKVTIEKLKPPDKPGEVSPPKPVKKRLLIDFSASYTERNFITPMRAMTEYLLKQSDLESLPKVLRRSPYESEPPITVYYRKDVEAKAIEVWGSKETLEKELLRRELDRRRYEQDVFTVKRRLRNYRREMSHKRLKHGVEEMGLRTRSGRVVLTAVGINGCNFLFKLCAWLYTGSHSLFSECIHSLADTMADPAHPYGYTNMRYVSSLISGVGIFCAYFVLGGAVVSEGATLMVALNAIRKGAKEANTSLYEYIMRSSDPSVNVVLLEDTAAVAGVIIAAGCMALSQYSGNPLYDAVGCILVGTLLGGVASFIILTNVGALVGRSIPQEQLDQINSVLERDFMIRAIHDVKGIDIGSNLIRYKAEVDFDGRALTRSYLEKHDLNALIEDMKKVETIDDVEAFLLKHGENIVDMLGGEIDRIELKLRKKFPQIRHCDLEIL</sequence>
<evidence type="ECO:0000256" key="3">
    <source>
        <dbReference type="ARBA" id="ARBA00022448"/>
    </source>
</evidence>
<comment type="catalytic activity">
    <reaction evidence="12">
        <text>Zn(2+)(in) + 2 H(+)(out) = Zn(2+)(out) + 2 H(+)(in)</text>
        <dbReference type="Rhea" id="RHEA:72627"/>
        <dbReference type="ChEBI" id="CHEBI:15378"/>
        <dbReference type="ChEBI" id="CHEBI:29105"/>
    </reaction>
</comment>
<dbReference type="InterPro" id="IPR040177">
    <property type="entry name" value="SLC30A9"/>
</dbReference>
<evidence type="ECO:0000313" key="16">
    <source>
        <dbReference type="EMBL" id="KAH9641026.1"/>
    </source>
</evidence>
<keyword evidence="10 14" id="KW-0472">Membrane</keyword>
<feature type="transmembrane region" description="Helical" evidence="14">
    <location>
        <begin position="309"/>
        <end position="337"/>
    </location>
</feature>
<keyword evidence="8 14" id="KW-1133">Transmembrane helix</keyword>
<dbReference type="Proteomes" id="UP000814243">
    <property type="component" value="Unassembled WGS sequence"/>
</dbReference>
<dbReference type="AlphaFoldDB" id="A0A922SKQ6"/>
<evidence type="ECO:0000256" key="7">
    <source>
        <dbReference type="ARBA" id="ARBA00022906"/>
    </source>
</evidence>
<evidence type="ECO:0000256" key="8">
    <source>
        <dbReference type="ARBA" id="ARBA00022989"/>
    </source>
</evidence>
<keyword evidence="4" id="KW-0050">Antiport</keyword>
<dbReference type="EMBL" id="JACEFF010000259">
    <property type="protein sequence ID" value="KAH9641026.1"/>
    <property type="molecule type" value="Genomic_DNA"/>
</dbReference>
<evidence type="ECO:0000256" key="6">
    <source>
        <dbReference type="ARBA" id="ARBA00022833"/>
    </source>
</evidence>
<evidence type="ECO:0000256" key="4">
    <source>
        <dbReference type="ARBA" id="ARBA00022449"/>
    </source>
</evidence>
<name>A0A922SKQ6_SPOEX</name>
<evidence type="ECO:0000256" key="9">
    <source>
        <dbReference type="ARBA" id="ARBA00023065"/>
    </source>
</evidence>
<dbReference type="SUPFAM" id="SSF161111">
    <property type="entry name" value="Cation efflux protein transmembrane domain-like"/>
    <property type="match status" value="1"/>
</dbReference>
<dbReference type="Pfam" id="PF01545">
    <property type="entry name" value="Cation_efflux"/>
    <property type="match status" value="1"/>
</dbReference>
<dbReference type="GO" id="GO:0031966">
    <property type="term" value="C:mitochondrial membrane"/>
    <property type="evidence" value="ECO:0007669"/>
    <property type="project" value="UniProtKB-SubCell"/>
</dbReference>
<evidence type="ECO:0000256" key="14">
    <source>
        <dbReference type="SAM" id="Phobius"/>
    </source>
</evidence>
<evidence type="ECO:0000256" key="5">
    <source>
        <dbReference type="ARBA" id="ARBA00022692"/>
    </source>
</evidence>
<dbReference type="Gene3D" id="3.90.530.10">
    <property type="entry name" value="XPA C-terminal domain"/>
    <property type="match status" value="1"/>
</dbReference>
<dbReference type="GO" id="GO:0005783">
    <property type="term" value="C:endoplasmic reticulum"/>
    <property type="evidence" value="ECO:0007669"/>
    <property type="project" value="UniProtKB-SubCell"/>
</dbReference>
<dbReference type="InterPro" id="IPR027469">
    <property type="entry name" value="Cation_efflux_TMD_sf"/>
</dbReference>
<keyword evidence="9" id="KW-0406">Ion transport</keyword>
<feature type="coiled-coil region" evidence="13">
    <location>
        <begin position="196"/>
        <end position="230"/>
    </location>
</feature>
<feature type="transmembrane region" description="Helical" evidence="14">
    <location>
        <begin position="252"/>
        <end position="273"/>
    </location>
</feature>
<dbReference type="PANTHER" id="PTHR13414:SF9">
    <property type="entry name" value="PROTON-COUPLED ZINC ANTIPORTER SLC30A9, MITOCHONDRIAL"/>
    <property type="match status" value="1"/>
</dbReference>
<proteinExistence type="predicted"/>
<evidence type="ECO:0000256" key="10">
    <source>
        <dbReference type="ARBA" id="ARBA00023136"/>
    </source>
</evidence>
<dbReference type="CDD" id="cd21078">
    <property type="entry name" value="NTD_ZNT9"/>
    <property type="match status" value="1"/>
</dbReference>